<dbReference type="Pfam" id="PF18860">
    <property type="entry name" value="AbiJ_NTD3"/>
    <property type="match status" value="1"/>
</dbReference>
<dbReference type="InterPro" id="IPR041427">
    <property type="entry name" value="AbiJ-NTD3"/>
</dbReference>
<dbReference type="EMBL" id="JAQQFN010000005">
    <property type="protein sequence ID" value="MFL9883152.1"/>
    <property type="molecule type" value="Genomic_DNA"/>
</dbReference>
<comment type="caution">
    <text evidence="2">The sequence shown here is derived from an EMBL/GenBank/DDBJ whole genome shotgun (WGS) entry which is preliminary data.</text>
</comment>
<organism evidence="2 3">
    <name type="scientific">Paraburkholderia agricolaris</name>
    <dbReference type="NCBI Taxonomy" id="2152888"/>
    <lineage>
        <taxon>Bacteria</taxon>
        <taxon>Pseudomonadati</taxon>
        <taxon>Pseudomonadota</taxon>
        <taxon>Betaproteobacteria</taxon>
        <taxon>Burkholderiales</taxon>
        <taxon>Burkholderiaceae</taxon>
        <taxon>Paraburkholderia</taxon>
    </lineage>
</organism>
<evidence type="ECO:0000259" key="1">
    <source>
        <dbReference type="Pfam" id="PF18860"/>
    </source>
</evidence>
<accession>A0ABW8ZIV1</accession>
<name>A0ABW8ZIV1_9BURK</name>
<evidence type="ECO:0000313" key="3">
    <source>
        <dbReference type="Proteomes" id="UP001629249"/>
    </source>
</evidence>
<keyword evidence="3" id="KW-1185">Reference proteome</keyword>
<evidence type="ECO:0000313" key="2">
    <source>
        <dbReference type="EMBL" id="MFL9883152.1"/>
    </source>
</evidence>
<sequence length="472" mass="52357">MNAPGKQLPLETLRNAIADALWTLSASDVPSACARLGLAEGTAEEAFQSKRKYVRTRITSMSESELLSLAQAVIREYDVPNLVDFVSELTAHSEHRVTDLTRRAILEALDSVEELFGSLSVMDGLGTLAPNWQQASTYSPSFNATLLTDVEQHYLRNRDFSHSQLLELCGALTCSQKRFFALLEQVTNPLSRKGAEQVGLATRLNELLVADGFELTVTTHMSRHPVYSVRRLVGGVKGAAKNLIFASVNAKPDLVFADAINNDIAIVNDSDALIYDRLLPETGLAWAELTDWWASRQGTDANEPSDRQLFLRLRSAVLAANSPGEYALFQTYFKHFVPLLGRDLPALIPQVYLHFDPKTTAQRNADPVLVRQRMDLLLLLDHSTRIVVEVDGKHHYAEGTQASPSRYGTMAAEDRKLRLQGYEVYRFGAAEFSDTHRAGHGWTVGPISEALAVDFFERLFQRHPPRGSAPPG</sequence>
<dbReference type="Proteomes" id="UP001629249">
    <property type="component" value="Unassembled WGS sequence"/>
</dbReference>
<proteinExistence type="predicted"/>
<dbReference type="RefSeq" id="WP_408326422.1">
    <property type="nucleotide sequence ID" value="NZ_JAQQFH010000002.1"/>
</dbReference>
<reference evidence="2 3" key="1">
    <citation type="journal article" date="2024" name="Chem. Sci.">
        <title>Discovery of megapolipeptins by genome mining of a Burkholderiales bacteria collection.</title>
        <authorList>
            <person name="Paulo B.S."/>
            <person name="Recchia M.J.J."/>
            <person name="Lee S."/>
            <person name="Fergusson C.H."/>
            <person name="Romanowski S.B."/>
            <person name="Hernandez A."/>
            <person name="Krull N."/>
            <person name="Liu D.Y."/>
            <person name="Cavanagh H."/>
            <person name="Bos A."/>
            <person name="Gray C.A."/>
            <person name="Murphy B.T."/>
            <person name="Linington R.G."/>
            <person name="Eustaquio A.S."/>
        </authorList>
    </citation>
    <scope>NUCLEOTIDE SEQUENCE [LARGE SCALE GENOMIC DNA]</scope>
    <source>
        <strain evidence="2 3">RL16-012-BIC-B</strain>
    </source>
</reference>
<feature type="domain" description="AbiJ-NTD3" evidence="1">
    <location>
        <begin position="96"/>
        <end position="261"/>
    </location>
</feature>
<gene>
    <name evidence="2" type="ORF">PQR66_08960</name>
</gene>
<protein>
    <recommendedName>
        <fullName evidence="1">AbiJ-NTD3 domain-containing protein</fullName>
    </recommendedName>
</protein>